<dbReference type="EMBL" id="JAPFAR010000001">
    <property type="protein sequence ID" value="MDI3349312.1"/>
    <property type="molecule type" value="Genomic_DNA"/>
</dbReference>
<keyword evidence="2" id="KW-0732">Signal</keyword>
<evidence type="ECO:0000256" key="2">
    <source>
        <dbReference type="SAM" id="SignalP"/>
    </source>
</evidence>
<evidence type="ECO:0000313" key="3">
    <source>
        <dbReference type="EMBL" id="MDI3349312.1"/>
    </source>
</evidence>
<dbReference type="AlphaFoldDB" id="A0AA43U1E0"/>
<feature type="chain" id="PRO_5041239493" description="Lipoprotein" evidence="2">
    <location>
        <begin position="22"/>
        <end position="664"/>
    </location>
</feature>
<keyword evidence="1" id="KW-0175">Coiled coil</keyword>
<protein>
    <recommendedName>
        <fullName evidence="5">Lipoprotein</fullName>
    </recommendedName>
</protein>
<dbReference type="GeneID" id="80703553"/>
<evidence type="ECO:0008006" key="5">
    <source>
        <dbReference type="Google" id="ProtNLM"/>
    </source>
</evidence>
<feature type="signal peptide" evidence="2">
    <location>
        <begin position="1"/>
        <end position="21"/>
    </location>
</feature>
<comment type="caution">
    <text evidence="3">The sequence shown here is derived from an EMBL/GenBank/DDBJ whole genome shotgun (WGS) entry which is preliminary data.</text>
</comment>
<dbReference type="RefSeq" id="WP_060823424.1">
    <property type="nucleotide sequence ID" value="NZ_AP014657.1"/>
</dbReference>
<dbReference type="Proteomes" id="UP001162175">
    <property type="component" value="Unassembled WGS sequence"/>
</dbReference>
<proteinExistence type="predicted"/>
<accession>A0AA43U1E0</accession>
<sequence>MSKSKKILLSLTLIAPTMVIPMLSISCNDKVNQEDTTKAKTLLENEIKLIEELFNANKTSLAFTKVQAKTYEVAISNAKKILANPTKSIEIEAITVLVTKAKEEMKANITALYSKTDQELLILAEEYLTFSYPNISETKLADADVEKIAYTLPKEFEFSKYKAVKNEETSDITIIYKLQKIGSDFGHTKNQSFTLKGWAKSEADIQKENQEKEQLNQNLASLKVRFLNEKAYQHVNSNLTINNFEDKPNFVVDEYNKDLYNFELSNLVKESENTFKIDVLLTSKTNEEISKKATILIDKERYSKENSINPHNLTEQEQIAYLNAQFEELSIYPFYSKDKTFLQREDYAKLTDKSYWLTKKNNQLHYLFKEVRSEEETRKVIVEVSFDNWLESPKTSKEIIIDLSKLGVDELNKIRKEKGQDPVEDYEAPSATIDEVKYSKVELVDFQDTTEDEHLTEVAGYRYIHDKALKNLKSKPLLLLNKEVEDLIKSEGENFVRAQHFVFNRETLKRDSELFFYNYTKTFIDIQNVLIFSKPVFEGEKLKSIKITFGSLSDIINRDYSKLSSTRLKIDTTKYGEADLKKLELTEEIKDKGFDRKLTYNGKYTKADFKLENLVYTTKVPEGYTMIKPTEFTVNKNETKISVVVRYQKDGIESYAFVTEFPVK</sequence>
<dbReference type="KEGG" id="marg:MARG145_0552"/>
<name>A0AA43U1E0_MYCAR</name>
<evidence type="ECO:0000256" key="1">
    <source>
        <dbReference type="SAM" id="Coils"/>
    </source>
</evidence>
<gene>
    <name evidence="3" type="ORF">DCBHLPFO_00085</name>
</gene>
<dbReference type="PROSITE" id="PS51257">
    <property type="entry name" value="PROKAR_LIPOPROTEIN"/>
    <property type="match status" value="1"/>
</dbReference>
<evidence type="ECO:0000313" key="4">
    <source>
        <dbReference type="Proteomes" id="UP001162175"/>
    </source>
</evidence>
<organism evidence="3 4">
    <name type="scientific">Mycoplasmopsis arginini</name>
    <name type="common">Mycoplasma arginini</name>
    <dbReference type="NCBI Taxonomy" id="2094"/>
    <lineage>
        <taxon>Bacteria</taxon>
        <taxon>Bacillati</taxon>
        <taxon>Mycoplasmatota</taxon>
        <taxon>Mycoplasmoidales</taxon>
        <taxon>Metamycoplasmataceae</taxon>
        <taxon>Mycoplasmopsis</taxon>
    </lineage>
</organism>
<feature type="coiled-coil region" evidence="1">
    <location>
        <begin position="198"/>
        <end position="225"/>
    </location>
</feature>
<reference evidence="3" key="1">
    <citation type="submission" date="2022-11" db="EMBL/GenBank/DDBJ databases">
        <title>Draft genome of Mycoplasma arginini isolated from fly.</title>
        <authorList>
            <person name="Severgnini M."/>
            <person name="Gioia G."/>
            <person name="Cremonesi P."/>
            <person name="Moroni P."/>
            <person name="Addis M.F."/>
            <person name="Castiglioni B."/>
        </authorList>
    </citation>
    <scope>NUCLEOTIDE SEQUENCE</scope>
    <source>
        <strain evidence="3">QMP CG1-1632</strain>
    </source>
</reference>